<dbReference type="EMBL" id="FTNO01000008">
    <property type="protein sequence ID" value="SIR96709.1"/>
    <property type="molecule type" value="Genomic_DNA"/>
</dbReference>
<dbReference type="Gene3D" id="1.10.10.10">
    <property type="entry name" value="Winged helix-like DNA-binding domain superfamily/Winged helix DNA-binding domain"/>
    <property type="match status" value="1"/>
</dbReference>
<dbReference type="AlphaFoldDB" id="A0A1N7F8Q8"/>
<gene>
    <name evidence="1" type="ORF">SAMN05421858_4823</name>
</gene>
<proteinExistence type="predicted"/>
<dbReference type="InterPro" id="IPR036390">
    <property type="entry name" value="WH_DNA-bd_sf"/>
</dbReference>
<accession>A0A1N7F8Q8</accession>
<keyword evidence="2" id="KW-1185">Reference proteome</keyword>
<protein>
    <submittedName>
        <fullName evidence="1">Regulatory protein, arsR family</fullName>
    </submittedName>
</protein>
<reference evidence="2" key="1">
    <citation type="submission" date="2017-01" db="EMBL/GenBank/DDBJ databases">
        <authorList>
            <person name="Varghese N."/>
            <person name="Submissions S."/>
        </authorList>
    </citation>
    <scope>NUCLEOTIDE SEQUENCE [LARGE SCALE GENOMIC DNA]</scope>
    <source>
        <strain evidence="2">CGMCC 1.7737</strain>
    </source>
</reference>
<evidence type="ECO:0000313" key="1">
    <source>
        <dbReference type="EMBL" id="SIR96709.1"/>
    </source>
</evidence>
<dbReference type="Proteomes" id="UP000186914">
    <property type="component" value="Unassembled WGS sequence"/>
</dbReference>
<sequence>MVNEDFDPSEDCDRVLSVFKDGQESDNPWGRANPRFIIDQTGIKKPNVEYHLRRLRDAGWITRCARGLYEYVEDPREID</sequence>
<evidence type="ECO:0000313" key="2">
    <source>
        <dbReference type="Proteomes" id="UP000186914"/>
    </source>
</evidence>
<dbReference type="OrthoDB" id="275628at2157"/>
<dbReference type="InterPro" id="IPR036388">
    <property type="entry name" value="WH-like_DNA-bd_sf"/>
</dbReference>
<dbReference type="SUPFAM" id="SSF46785">
    <property type="entry name" value="Winged helix' DNA-binding domain"/>
    <property type="match status" value="1"/>
</dbReference>
<name>A0A1N7F8Q8_9EURY</name>
<organism evidence="1 2">
    <name type="scientific">Haladaptatus litoreus</name>
    <dbReference type="NCBI Taxonomy" id="553468"/>
    <lineage>
        <taxon>Archaea</taxon>
        <taxon>Methanobacteriati</taxon>
        <taxon>Methanobacteriota</taxon>
        <taxon>Stenosarchaea group</taxon>
        <taxon>Halobacteria</taxon>
        <taxon>Halobacteriales</taxon>
        <taxon>Haladaptataceae</taxon>
        <taxon>Haladaptatus</taxon>
    </lineage>
</organism>